<dbReference type="SUPFAM" id="SSF49299">
    <property type="entry name" value="PKD domain"/>
    <property type="match status" value="1"/>
</dbReference>
<evidence type="ECO:0000259" key="12">
    <source>
        <dbReference type="PROSITE" id="PS50095"/>
    </source>
</evidence>
<evidence type="ECO:0000256" key="5">
    <source>
        <dbReference type="ARBA" id="ARBA00022989"/>
    </source>
</evidence>
<dbReference type="InterPro" id="IPR003915">
    <property type="entry name" value="PKD_2"/>
</dbReference>
<feature type="transmembrane region" description="Helical" evidence="11">
    <location>
        <begin position="2741"/>
        <end position="2759"/>
    </location>
</feature>
<feature type="compositionally biased region" description="Low complexity" evidence="10">
    <location>
        <begin position="2277"/>
        <end position="2286"/>
    </location>
</feature>
<comment type="subcellular location">
    <subcellularLocation>
        <location evidence="1">Membrane</location>
        <topology evidence="1">Multi-pass membrane protein</topology>
    </subcellularLocation>
</comment>
<dbReference type="PROSITE" id="PS50095">
    <property type="entry name" value="PLAT"/>
    <property type="match status" value="1"/>
</dbReference>
<evidence type="ECO:0000256" key="7">
    <source>
        <dbReference type="ARBA" id="ARBA00023180"/>
    </source>
</evidence>
<dbReference type="InterPro" id="IPR051223">
    <property type="entry name" value="Polycystin"/>
</dbReference>
<dbReference type="InterPro" id="IPR036392">
    <property type="entry name" value="PLAT/LH2_dom_sf"/>
</dbReference>
<feature type="region of interest" description="Disordered" evidence="10">
    <location>
        <begin position="2273"/>
        <end position="2294"/>
    </location>
</feature>
<evidence type="ECO:0000256" key="6">
    <source>
        <dbReference type="ARBA" id="ARBA00023136"/>
    </source>
</evidence>
<dbReference type="Pfam" id="PF01477">
    <property type="entry name" value="PLAT"/>
    <property type="match status" value="1"/>
</dbReference>
<feature type="transmembrane region" description="Helical" evidence="11">
    <location>
        <begin position="2347"/>
        <end position="2369"/>
    </location>
</feature>
<evidence type="ECO:0000256" key="3">
    <source>
        <dbReference type="ARBA" id="ARBA00022692"/>
    </source>
</evidence>
<evidence type="ECO:0000256" key="11">
    <source>
        <dbReference type="SAM" id="Phobius"/>
    </source>
</evidence>
<dbReference type="GO" id="GO:0016020">
    <property type="term" value="C:membrane"/>
    <property type="evidence" value="ECO:0007669"/>
    <property type="project" value="UniProtKB-SubCell"/>
</dbReference>
<evidence type="ECO:0000313" key="14">
    <source>
        <dbReference type="Proteomes" id="UP001286313"/>
    </source>
</evidence>
<dbReference type="Pfam" id="PF08016">
    <property type="entry name" value="PKD_channel"/>
    <property type="match status" value="1"/>
</dbReference>
<dbReference type="PRINTS" id="PR01433">
    <property type="entry name" value="POLYCYSTIN2"/>
</dbReference>
<sequence length="3032" mass="339806">MALGDLDTTTLTSTCPEACLLQEYAYAAISSGAHCFCTNTDPIGLASGTFEVLCGGVECWGVEVWGVEDVRVWRCGEVEYGVWGCVGVGKWSIEIECGSVKVWGSGVWSVDVWVWRCGEVECGATGLVTGTCELLCGGVECGSANLNLFTVYETGGGSVEFTMTATNDDTAITITITSAASQATYLVDFGTGGPLSYYGTTPITVITALPYLVPGEYPVSVLGMIEGTELAHSENTDLSQNAVSALDLVECPVVWEPDEMYYCNVTVTPSDESDTFTATFDDDSSSFVIQGLGSDIRLLGPPVPWFLYLGVDPTASAGEVQLVAYPVTRPSQLIAYELYAKETGAFTAAVKRYTCSDGAYPLEVSWCIEPPVAGTCPAPEITCPAPGTPSALADVPDTVVPGSFLAEGHHRELLPNPVDLLPGDLIVVSGPIGLSPDDPSALYAAAVVKELLPIQVSHICTTVNVDVLLTVVNDDAIPAPLDDHTSCERNITDIELRIEQATTDTYNATANVEDPYYIRSVEGANFIVSFSVGGPITINITAVLDAPPTIDDTHPETQDFPLGAVPHELTYVKTIADEGSYTVTTTAGNQHNEQEPLITPPSHVLTLNVQHEIKPTWVVNPDPNNGLSVVEDPEGVWPSSPNIGFVIPATDADYGVDAIIRFTDSSGSNFPTNATAKTMWGDGSEEEILGFTGPPEPILTHNYTQDGIYNVSAFIGNVVSGHLVDCQVLIVEEIKDFAIANSYIVRDAHRPGFGTGKNMYPQDKNLTFFPSMTRGTVDYYIVTYTENGSEIMSFEPVDRFNPTADFFYYHFDYEVVLNLTVTAYNVFGNAKVDLQVEIIGEVRGCVLDDFSLVSAVDEVKTLNMAFTSVGAGTCLLGKFGDTSAPLVRHTYGEESTCKAKYPDAIYHEQPYLDIEVNITHVYREEGVFNVTFMAFNDFNNCSETLMTLVTDIPCNPPIVSIVDQTMDTDLVPKVPRSKNNIISSTASLNCELTSKTKKRWQLYHAKADPFELSIPWTFMRTYPSWNTAELMILKNTLEYGLYYVQYTLTMWDPDVPIVQSLPFQKQAESLIEIVPGELIAVVAPGMVSRLRLGPDQTLPLAPCENSIDPDYPENKTFQMEWGCRNMVESYPDPMPDTKNPIFPKSTGGGCFGYGPGLLDHDECDLSLQGSDFMGPGTFEIMGNLMKDVREKMAHLEVEVLSYNPPLIIMECASPSLCTPFEDGIYINPCKRIGIIAKCLDDCGTTLDYLWEVKGYQGGELAFSTVFFDDNPDVIDLHISVSVTDPSDSREGGAVYFFKVNQKPTGGTCMIEEPLLGRALIDLYYVECDGWTDPEGMDISRYVITMIDETGSSTSILEMLHRSSPPQRHDLVFPPGIYTIIVKVLDEWDSCATYEAIVNMTVKMPSPEDMAEVDVNAMIQNLNGTGDTALLSMLLIAQSEVARNSPETALDDETLATLTEEEINERLEKRAEIMRNALEILESNSNLNTLDSLDIASGILAKLMEDVNENPTSRKIIDSVSRDRIESLVSNIEDSLDDIEISQPADLMEVTKNLATVNVVVAKNMNEGSKRENGTCKPNPAELKHDLPYSVVFNDIDDKMEKDMATEAKCNVLANTKNQADHIIPSLDSSLNAFVMKMMEGMVLGETLEVVSEAGARIKMMVVRRRDLSVISVGELGSKAELPDPFCPVANCTMDSPMGCVKMEFNAVAYAHLKGSDKLSPDTMVVVLRLYNRDMKQLVMKDLPDDQRLKISVAKTAGDDGDESLAPMEDVSAVEESKSLRLPVVYSTFDMMEENTVLTIQLKIKEPDHRLFLLIHNTKLPSFSDHLFYKYLKTVPMENGTDTKEIVLLSKELAGPGRYFMGIGQFSDTFETRLMHDEETSKSVNMSVCVPLSTDYSLRFISDGVAYLNHTSVSWESDGIEVVTATRGLTVMYTNHLTSFGAGMFVLPNTIDFNYVFANMAFTDNLTIYLTLIFSLLFFIVLLIFARYKDKRDFMKLGGAPLPDNKVEDKYLYEVLVVTGNYKWAQTDSNVQFILSGDREETDIRTLADESRKTFRKDSVDDFVMAVPRPLGPLQFLRIWHDSSGSGPNASWFLSYVVFRDVQTGEKFEFINNKWLAVEMDDGQIERLIPVAGKEQKKEFNHLFLNTSNKNIADEHLWFSIFLRPHRSRFSRCQRVATCFALLFLSMLVDAMWYERVPDQPGTQGLNLGPFHLSPDQIAVVLMGNLIVFIPSILIAYIFRKSGPRKLRKNRFVQAVRKTKMLHGDMSTEEEGSLLPHQEQQLQQQQESGTSGNQPKIIIERKEKKKKFTLPWWMFLFGWLLVLVCIGASIFFLLMYGIMFGNYKTTKWLTSLVISFFTSILFVEPVKIFLTTMVLSAICKKGDLDEDDADEDEEDPVLEQDERWLHPGGRKPTVHRQKLDDETLARMREQRRKEVEMWSILKEIFTYCIFLWIFLTLSYGNRDPNAYFLQMNLRQSFIHEGYLDDTDFTKVTNANRLWLYLQKGLLRNLQVGRHYNGDQPIYLRGYLNDQANRMMGYTIIRQIRVIPNTCQVPGKLRQFTENCASYTNLINEDGTDYCSQWSHPNPYTYNTTSCNIPEFKYTTASQLESLAMWGQRDWYGGGGYVIRLNEEASSIFTRLHFLQRNGWIDEHTRAVLIEFSVYNTQVNLFGLCLLIAEFTPGGGITPYFRFEGIRLLQHINTFAGFIIALQVAFVLFVIYFTLREIYYMYKQGFSYWRNYWPYAEVAILLACYTAILLYIFRHFATMEQLKVFEKTKGIGYMRMQFAALLDELYGYVVGFIVFVGTLKFIKLLRFNKRIGVLSATLSQCWDDLSGFLMAFFLCFFSFVAMFYLMLNKYLDGFYNFVTAVETCFSMMLGKFQFEEMKQISAFIPIMFFIFVLCNSWVLINLLLTLIIKSFTQVKYDLMNQPNEYEMVAFVWGRMQVFLGMSGPTHTAPVVMKNDTVQDEADGMAQDPKTLHDFPNKVDKFLDHINNMYFDGKLDVSNKEVLKNSMYRDQGGASYQGGDDDYERKF</sequence>
<gene>
    <name evidence="13" type="ORF">Pcinc_018834</name>
</gene>
<evidence type="ECO:0000256" key="2">
    <source>
        <dbReference type="ARBA" id="ARBA00007200"/>
    </source>
</evidence>
<feature type="transmembrane region" description="Helical" evidence="11">
    <location>
        <begin position="1965"/>
        <end position="1985"/>
    </location>
</feature>
<evidence type="ECO:0000256" key="4">
    <source>
        <dbReference type="ARBA" id="ARBA00022729"/>
    </source>
</evidence>
<protein>
    <recommendedName>
        <fullName evidence="12">PLAT domain-containing protein</fullName>
    </recommendedName>
</protein>
<feature type="transmembrane region" description="Helical" evidence="11">
    <location>
        <begin position="2701"/>
        <end position="2721"/>
    </location>
</feature>
<dbReference type="Pfam" id="PF20519">
    <property type="entry name" value="Polycystin_dom"/>
    <property type="match status" value="1"/>
</dbReference>
<dbReference type="Gene3D" id="2.60.60.20">
    <property type="entry name" value="PLAT/LH2 domain"/>
    <property type="match status" value="1"/>
</dbReference>
<dbReference type="Pfam" id="PF02010">
    <property type="entry name" value="REJ"/>
    <property type="match status" value="1"/>
</dbReference>
<keyword evidence="4" id="KW-0732">Signal</keyword>
<dbReference type="PANTHER" id="PTHR10877:SF150">
    <property type="entry name" value="REJ DOMAIN-CONTAINING PROTEIN"/>
    <property type="match status" value="1"/>
</dbReference>
<comment type="similarity">
    <text evidence="2">Belongs to the polycystin family.</text>
</comment>
<dbReference type="InterPro" id="IPR002859">
    <property type="entry name" value="PKD/REJ-like"/>
</dbReference>
<comment type="caution">
    <text evidence="9">Lacks conserved residue(s) required for the propagation of feature annotation.</text>
</comment>
<keyword evidence="6 11" id="KW-0472">Membrane</keyword>
<organism evidence="13 14">
    <name type="scientific">Petrolisthes cinctipes</name>
    <name type="common">Flat porcelain crab</name>
    <dbReference type="NCBI Taxonomy" id="88211"/>
    <lineage>
        <taxon>Eukaryota</taxon>
        <taxon>Metazoa</taxon>
        <taxon>Ecdysozoa</taxon>
        <taxon>Arthropoda</taxon>
        <taxon>Crustacea</taxon>
        <taxon>Multicrustacea</taxon>
        <taxon>Malacostraca</taxon>
        <taxon>Eumalacostraca</taxon>
        <taxon>Eucarida</taxon>
        <taxon>Decapoda</taxon>
        <taxon>Pleocyemata</taxon>
        <taxon>Anomura</taxon>
        <taxon>Galatheoidea</taxon>
        <taxon>Porcellanidae</taxon>
        <taxon>Petrolisthes</taxon>
    </lineage>
</organism>
<evidence type="ECO:0000313" key="13">
    <source>
        <dbReference type="EMBL" id="KAK3876379.1"/>
    </source>
</evidence>
<keyword evidence="3 11" id="KW-0812">Transmembrane</keyword>
<dbReference type="GO" id="GO:0050982">
    <property type="term" value="P:detection of mechanical stimulus"/>
    <property type="evidence" value="ECO:0007669"/>
    <property type="project" value="TreeGrafter"/>
</dbReference>
<reference evidence="13" key="1">
    <citation type="submission" date="2023-10" db="EMBL/GenBank/DDBJ databases">
        <title>Genome assemblies of two species of porcelain crab, Petrolisthes cinctipes and Petrolisthes manimaculis (Anomura: Porcellanidae).</title>
        <authorList>
            <person name="Angst P."/>
        </authorList>
    </citation>
    <scope>NUCLEOTIDE SEQUENCE</scope>
    <source>
        <strain evidence="13">PB745_01</strain>
        <tissue evidence="13">Gill</tissue>
    </source>
</reference>
<feature type="transmembrane region" description="Helical" evidence="11">
    <location>
        <begin position="2434"/>
        <end position="2454"/>
    </location>
</feature>
<comment type="caution">
    <text evidence="13">The sequence shown here is derived from an EMBL/GenBank/DDBJ whole genome shotgun (WGS) entry which is preliminary data.</text>
</comment>
<feature type="transmembrane region" description="Helical" evidence="11">
    <location>
        <begin position="2217"/>
        <end position="2238"/>
    </location>
</feature>
<dbReference type="GO" id="GO:0005262">
    <property type="term" value="F:calcium channel activity"/>
    <property type="evidence" value="ECO:0007669"/>
    <property type="project" value="TreeGrafter"/>
</dbReference>
<feature type="disulfide bond" evidence="8">
    <location>
        <begin position="2549"/>
        <end position="2562"/>
    </location>
</feature>
<dbReference type="Proteomes" id="UP001286313">
    <property type="component" value="Unassembled WGS sequence"/>
</dbReference>
<dbReference type="InterPro" id="IPR035986">
    <property type="entry name" value="PKD_dom_sf"/>
</dbReference>
<dbReference type="SUPFAM" id="SSF49723">
    <property type="entry name" value="Lipase/lipooxygenase domain (PLAT/LH2 domain)"/>
    <property type="match status" value="1"/>
</dbReference>
<keyword evidence="7" id="KW-0325">Glycoprotein</keyword>
<dbReference type="PANTHER" id="PTHR10877">
    <property type="entry name" value="POLYCYSTIN FAMILY MEMBER"/>
    <property type="match status" value="1"/>
</dbReference>
<dbReference type="GO" id="GO:0005509">
    <property type="term" value="F:calcium ion binding"/>
    <property type="evidence" value="ECO:0007669"/>
    <property type="project" value="InterPro"/>
</dbReference>
<name>A0AAE1FM35_PETCI</name>
<feature type="transmembrane region" description="Helical" evidence="11">
    <location>
        <begin position="2831"/>
        <end position="2853"/>
    </location>
</feature>
<dbReference type="SMART" id="SM00308">
    <property type="entry name" value="LH2"/>
    <property type="match status" value="1"/>
</dbReference>
<feature type="transmembrane region" description="Helical" evidence="11">
    <location>
        <begin position="2886"/>
        <end position="2914"/>
    </location>
</feature>
<keyword evidence="14" id="KW-1185">Reference proteome</keyword>
<accession>A0AAE1FM35</accession>
<feature type="transmembrane region" description="Helical" evidence="11">
    <location>
        <begin position="2309"/>
        <end position="2335"/>
    </location>
</feature>
<evidence type="ECO:0000256" key="9">
    <source>
        <dbReference type="PROSITE-ProRule" id="PRU00152"/>
    </source>
</evidence>
<evidence type="ECO:0000256" key="10">
    <source>
        <dbReference type="SAM" id="MobiDB-lite"/>
    </source>
</evidence>
<feature type="transmembrane region" description="Helical" evidence="11">
    <location>
        <begin position="2791"/>
        <end position="2811"/>
    </location>
</feature>
<evidence type="ECO:0000256" key="8">
    <source>
        <dbReference type="PIRSR" id="PIRSR603915-2"/>
    </source>
</evidence>
<dbReference type="InterPro" id="IPR046791">
    <property type="entry name" value="Polycystin_dom"/>
</dbReference>
<dbReference type="FunFam" id="2.60.60.20:FF:000022">
    <property type="entry name" value="Uncharacterized protein"/>
    <property type="match status" value="1"/>
</dbReference>
<dbReference type="InterPro" id="IPR023298">
    <property type="entry name" value="ATPase_P-typ_TM_dom_sf"/>
</dbReference>
<proteinExistence type="inferred from homology"/>
<dbReference type="InterPro" id="IPR001024">
    <property type="entry name" value="PLAT/LH2_dom"/>
</dbReference>
<keyword evidence="5 11" id="KW-1133">Transmembrane helix</keyword>
<evidence type="ECO:0000256" key="1">
    <source>
        <dbReference type="ARBA" id="ARBA00004141"/>
    </source>
</evidence>
<dbReference type="SUPFAM" id="SSF81665">
    <property type="entry name" value="Calcium ATPase, transmembrane domain M"/>
    <property type="match status" value="1"/>
</dbReference>
<dbReference type="InterPro" id="IPR013122">
    <property type="entry name" value="PKD1_2_channel"/>
</dbReference>
<feature type="domain" description="PLAT" evidence="12">
    <location>
        <begin position="2010"/>
        <end position="2129"/>
    </location>
</feature>
<feature type="transmembrane region" description="Helical" evidence="11">
    <location>
        <begin position="2175"/>
        <end position="2193"/>
    </location>
</feature>
<dbReference type="EMBL" id="JAWQEG010001830">
    <property type="protein sequence ID" value="KAK3876379.1"/>
    <property type="molecule type" value="Genomic_DNA"/>
</dbReference>